<reference evidence="2 3" key="1">
    <citation type="submission" date="2017-11" db="EMBL/GenBank/DDBJ databases">
        <title>Rhodohalobacter 15182 sp. nov., isolated from a salt lake.</title>
        <authorList>
            <person name="Han S."/>
        </authorList>
    </citation>
    <scope>NUCLEOTIDE SEQUENCE [LARGE SCALE GENOMIC DNA]</scope>
    <source>
        <strain evidence="2 3">15182</strain>
    </source>
</reference>
<dbReference type="Gene3D" id="3.30.70.100">
    <property type="match status" value="1"/>
</dbReference>
<feature type="domain" description="ABM" evidence="1">
    <location>
        <begin position="3"/>
        <end position="74"/>
    </location>
</feature>
<accession>A0A2N0VGP6</accession>
<protein>
    <recommendedName>
        <fullName evidence="1">ABM domain-containing protein</fullName>
    </recommendedName>
</protein>
<proteinExistence type="predicted"/>
<keyword evidence="3" id="KW-1185">Reference proteome</keyword>
<dbReference type="InterPro" id="IPR011008">
    <property type="entry name" value="Dimeric_a/b-barrel"/>
</dbReference>
<evidence type="ECO:0000313" key="3">
    <source>
        <dbReference type="Proteomes" id="UP000233398"/>
    </source>
</evidence>
<dbReference type="RefSeq" id="WP_101073825.1">
    <property type="nucleotide sequence ID" value="NZ_PISP01000003.1"/>
</dbReference>
<comment type="caution">
    <text evidence="2">The sequence shown here is derived from an EMBL/GenBank/DDBJ whole genome shotgun (WGS) entry which is preliminary data.</text>
</comment>
<feature type="domain" description="ABM" evidence="1">
    <location>
        <begin position="135"/>
        <end position="202"/>
    </location>
</feature>
<dbReference type="SUPFAM" id="SSF54909">
    <property type="entry name" value="Dimeric alpha+beta barrel"/>
    <property type="match status" value="2"/>
</dbReference>
<dbReference type="InterPro" id="IPR007138">
    <property type="entry name" value="ABM_dom"/>
</dbReference>
<dbReference type="AlphaFoldDB" id="A0A2N0VGP6"/>
<name>A0A2N0VGP6_9BACT</name>
<dbReference type="Proteomes" id="UP000233398">
    <property type="component" value="Unassembled WGS sequence"/>
</dbReference>
<dbReference type="Pfam" id="PF03992">
    <property type="entry name" value="ABM"/>
    <property type="match status" value="2"/>
</dbReference>
<organism evidence="2 3">
    <name type="scientific">Rhodohalobacter barkolensis</name>
    <dbReference type="NCBI Taxonomy" id="2053187"/>
    <lineage>
        <taxon>Bacteria</taxon>
        <taxon>Pseudomonadati</taxon>
        <taxon>Balneolota</taxon>
        <taxon>Balneolia</taxon>
        <taxon>Balneolales</taxon>
        <taxon>Balneolaceae</taxon>
        <taxon>Rhodohalobacter</taxon>
    </lineage>
</organism>
<evidence type="ECO:0000313" key="2">
    <source>
        <dbReference type="EMBL" id="PKD43350.1"/>
    </source>
</evidence>
<dbReference type="EMBL" id="PISP01000003">
    <property type="protein sequence ID" value="PKD43350.1"/>
    <property type="molecule type" value="Genomic_DNA"/>
</dbReference>
<dbReference type="OrthoDB" id="673608at2"/>
<gene>
    <name evidence="2" type="ORF">CWD77_12130</name>
</gene>
<evidence type="ECO:0000259" key="1">
    <source>
        <dbReference type="Pfam" id="PF03992"/>
    </source>
</evidence>
<sequence length="252" mass="28829">MQLRMVEAAVKKGDDLSLEHLYAEKIIPALENTRGCIFAGLMQRQDQPSKYISLTLWRSDNDAENYVLSGEYRKNLREVEHTFEEGDEWKIQLSRDDTVEYIPVESEPEVKSFAISGKQDHLPPHLAAKTGYLRILSLKVKPGRAEEFKKIYYNEILPELESVNGCRFAFLLDNSGHAGEMISLTMWDDAASVDYYEKEGLFNSFLGRLNHTLGNLYRWKMALENRSKSATAITSQDIGVSKFTMITGKKFE</sequence>